<accession>A0A1C3IIP4</accession>
<protein>
    <recommendedName>
        <fullName evidence="3">Plasmid recombination enzyme</fullName>
    </recommendedName>
</protein>
<dbReference type="RefSeq" id="WP_065678253.1">
    <property type="nucleotide sequence ID" value="NZ_AP025460.1"/>
</dbReference>
<name>A0A1C3IIP4_9VIBR</name>
<organism evidence="1 2">
    <name type="scientific">Vibrio atlanticus</name>
    <dbReference type="NCBI Taxonomy" id="693153"/>
    <lineage>
        <taxon>Bacteria</taxon>
        <taxon>Pseudomonadati</taxon>
        <taxon>Pseudomonadota</taxon>
        <taxon>Gammaproteobacteria</taxon>
        <taxon>Vibrionales</taxon>
        <taxon>Vibrionaceae</taxon>
        <taxon>Vibrio</taxon>
    </lineage>
</organism>
<dbReference type="Proteomes" id="UP000092876">
    <property type="component" value="Unassembled WGS sequence"/>
</dbReference>
<dbReference type="GeneID" id="94231530"/>
<dbReference type="AlphaFoldDB" id="A0A1C3IIP4"/>
<evidence type="ECO:0000313" key="2">
    <source>
        <dbReference type="Proteomes" id="UP000092876"/>
    </source>
</evidence>
<evidence type="ECO:0008006" key="3">
    <source>
        <dbReference type="Google" id="ProtNLM"/>
    </source>
</evidence>
<evidence type="ECO:0000313" key="1">
    <source>
        <dbReference type="EMBL" id="SBS61294.1"/>
    </source>
</evidence>
<dbReference type="CDD" id="cd17242">
    <property type="entry name" value="MobM_relaxase"/>
    <property type="match status" value="1"/>
</dbReference>
<reference evidence="2" key="1">
    <citation type="submission" date="2016-06" db="EMBL/GenBank/DDBJ databases">
        <authorList>
            <person name="Rodrigo-Torres Lidia"/>
            <person name="Arahal R.David."/>
        </authorList>
    </citation>
    <scope>NUCLEOTIDE SEQUENCE [LARGE SCALE GENOMIC DNA]</scope>
    <source>
        <strain evidence="2">CECT 7223</strain>
    </source>
</reference>
<proteinExistence type="predicted"/>
<gene>
    <name evidence="1" type="ORF">VAT7223_00594</name>
</gene>
<dbReference type="Gene3D" id="3.30.930.30">
    <property type="match status" value="1"/>
</dbReference>
<dbReference type="EMBL" id="FLQP01000007">
    <property type="protein sequence ID" value="SBS61294.1"/>
    <property type="molecule type" value="Genomic_DNA"/>
</dbReference>
<sequence>MSYQFIHIETYASISSRNNKKQSAKAIAEECERAVGACPHIEQPKPYHLLYGKKPTDVVKQAESQAKKAKDKIGRKLRKDAQIILAGVVSYPKALSIFNPNCNKFRMWIKLNHQFLKKKYGSRYKSLVLHTDENDGFPHCHFYVVPELDSSSNHLNISTVHQGIQARDKLDSASAKEKVRAYKNAMREYQDEYQEQVGVFCGLTRIGPKKRRLTRQEWALEKSASKRLSLTLNKLLKTKKILSQREKEIINTNTNNNYNKGTYNELGK</sequence>